<dbReference type="InterPro" id="IPR000551">
    <property type="entry name" value="MerR-type_HTH_dom"/>
</dbReference>
<dbReference type="PANTHER" id="PTHR30204">
    <property type="entry name" value="REDOX-CYCLING DRUG-SENSING TRANSCRIPTIONAL ACTIVATOR SOXR"/>
    <property type="match status" value="1"/>
</dbReference>
<feature type="domain" description="HTH merR-type" evidence="3">
    <location>
        <begin position="5"/>
        <end position="73"/>
    </location>
</feature>
<reference evidence="4" key="1">
    <citation type="submission" date="2022-09" db="EMBL/GenBank/DDBJ databases">
        <title>Eubacterium sp. LFL-14 isolated from human feces.</title>
        <authorList>
            <person name="Liu F."/>
        </authorList>
    </citation>
    <scope>NUCLEOTIDE SEQUENCE</scope>
    <source>
        <strain evidence="4">LFL-14</strain>
    </source>
</reference>
<feature type="compositionally biased region" description="Basic and acidic residues" evidence="2">
    <location>
        <begin position="235"/>
        <end position="252"/>
    </location>
</feature>
<feature type="compositionally biased region" description="Basic and acidic residues" evidence="2">
    <location>
        <begin position="261"/>
        <end position="270"/>
    </location>
</feature>
<sequence length="283" mass="33480">MGTRRYIISDASKMLKVESHVLRYWEEELEIKIPRNEMGHRYYTEENIELLRKIRDLKEQGYGLRTIKMMINGEIDINRSNPNTVNIRNLFDKPKSEKNTFYKEDEEGCNNGVNNKEIMDTKTKDNSGDIEKYRGLENKTSLTESVSSESKMQQFQEIMGNIVSRALEENTESIVTRAINKSTQNMSKEVSDCVSEKVLKGVDYIIRMQDEREEERYRKIDEVIRKKQRKSRKERKMESRINKDEKVMNKKAERARKKAEKVRVKSEKNREKSKKLAFSTLSK</sequence>
<dbReference type="InterPro" id="IPR047057">
    <property type="entry name" value="MerR_fam"/>
</dbReference>
<dbReference type="Proteomes" id="UP001431199">
    <property type="component" value="Unassembled WGS sequence"/>
</dbReference>
<dbReference type="EMBL" id="JAODBU010000006">
    <property type="protein sequence ID" value="MCT7398711.1"/>
    <property type="molecule type" value="Genomic_DNA"/>
</dbReference>
<dbReference type="InterPro" id="IPR009061">
    <property type="entry name" value="DNA-bd_dom_put_sf"/>
</dbReference>
<dbReference type="RefSeq" id="WP_022088727.1">
    <property type="nucleotide sequence ID" value="NZ_JAODBU010000006.1"/>
</dbReference>
<protein>
    <submittedName>
        <fullName evidence="4">MerR family transcriptional regulator</fullName>
    </submittedName>
</protein>
<dbReference type="PANTHER" id="PTHR30204:SF15">
    <property type="entry name" value="BLL5018 PROTEIN"/>
    <property type="match status" value="1"/>
</dbReference>
<evidence type="ECO:0000313" key="4">
    <source>
        <dbReference type="EMBL" id="MCT7398711.1"/>
    </source>
</evidence>
<dbReference type="Gene3D" id="1.10.1660.10">
    <property type="match status" value="1"/>
</dbReference>
<organism evidence="4 5">
    <name type="scientific">Eubacterium album</name>
    <dbReference type="NCBI Taxonomy" id="2978477"/>
    <lineage>
        <taxon>Bacteria</taxon>
        <taxon>Bacillati</taxon>
        <taxon>Bacillota</taxon>
        <taxon>Clostridia</taxon>
        <taxon>Eubacteriales</taxon>
        <taxon>Eubacteriaceae</taxon>
        <taxon>Eubacterium</taxon>
    </lineage>
</organism>
<gene>
    <name evidence="4" type="ORF">N5B56_06370</name>
</gene>
<comment type="caution">
    <text evidence="4">The sequence shown here is derived from an EMBL/GenBank/DDBJ whole genome shotgun (WGS) entry which is preliminary data.</text>
</comment>
<keyword evidence="1" id="KW-0238">DNA-binding</keyword>
<dbReference type="SMART" id="SM00422">
    <property type="entry name" value="HTH_MERR"/>
    <property type="match status" value="1"/>
</dbReference>
<dbReference type="CDD" id="cd04764">
    <property type="entry name" value="HTH_MlrA-like_sg1"/>
    <property type="match status" value="1"/>
</dbReference>
<feature type="region of interest" description="Disordered" evidence="2">
    <location>
        <begin position="225"/>
        <end position="283"/>
    </location>
</feature>
<evidence type="ECO:0000256" key="1">
    <source>
        <dbReference type="ARBA" id="ARBA00023125"/>
    </source>
</evidence>
<evidence type="ECO:0000313" key="5">
    <source>
        <dbReference type="Proteomes" id="UP001431199"/>
    </source>
</evidence>
<evidence type="ECO:0000259" key="3">
    <source>
        <dbReference type="PROSITE" id="PS50937"/>
    </source>
</evidence>
<name>A0ABT2LZJ4_9FIRM</name>
<dbReference type="Pfam" id="PF13411">
    <property type="entry name" value="MerR_1"/>
    <property type="match status" value="1"/>
</dbReference>
<proteinExistence type="predicted"/>
<accession>A0ABT2LZJ4</accession>
<keyword evidence="5" id="KW-1185">Reference proteome</keyword>
<dbReference type="PROSITE" id="PS50937">
    <property type="entry name" value="HTH_MERR_2"/>
    <property type="match status" value="1"/>
</dbReference>
<dbReference type="SUPFAM" id="SSF46955">
    <property type="entry name" value="Putative DNA-binding domain"/>
    <property type="match status" value="1"/>
</dbReference>
<evidence type="ECO:0000256" key="2">
    <source>
        <dbReference type="SAM" id="MobiDB-lite"/>
    </source>
</evidence>